<reference evidence="1 2" key="1">
    <citation type="journal article" date="2023" name="Arcadia Sci">
        <title>De novo assembly of a long-read Amblyomma americanum tick genome.</title>
        <authorList>
            <person name="Chou S."/>
            <person name="Poskanzer K.E."/>
            <person name="Rollins M."/>
            <person name="Thuy-Boun P.S."/>
        </authorList>
    </citation>
    <scope>NUCLEOTIDE SEQUENCE [LARGE SCALE GENOMIC DNA]</scope>
    <source>
        <strain evidence="1">F_SG_1</strain>
        <tissue evidence="1">Salivary glands</tissue>
    </source>
</reference>
<dbReference type="EMBL" id="JARKHS020020351">
    <property type="protein sequence ID" value="KAK8770941.1"/>
    <property type="molecule type" value="Genomic_DNA"/>
</dbReference>
<name>A0AAQ4E879_AMBAM</name>
<organism evidence="1 2">
    <name type="scientific">Amblyomma americanum</name>
    <name type="common">Lone star tick</name>
    <dbReference type="NCBI Taxonomy" id="6943"/>
    <lineage>
        <taxon>Eukaryota</taxon>
        <taxon>Metazoa</taxon>
        <taxon>Ecdysozoa</taxon>
        <taxon>Arthropoda</taxon>
        <taxon>Chelicerata</taxon>
        <taxon>Arachnida</taxon>
        <taxon>Acari</taxon>
        <taxon>Parasitiformes</taxon>
        <taxon>Ixodida</taxon>
        <taxon>Ixodoidea</taxon>
        <taxon>Ixodidae</taxon>
        <taxon>Amblyomminae</taxon>
        <taxon>Amblyomma</taxon>
    </lineage>
</organism>
<gene>
    <name evidence="1" type="ORF">V5799_025819</name>
</gene>
<dbReference type="AlphaFoldDB" id="A0AAQ4E879"/>
<evidence type="ECO:0000313" key="1">
    <source>
        <dbReference type="EMBL" id="KAK8770941.1"/>
    </source>
</evidence>
<evidence type="ECO:0000313" key="2">
    <source>
        <dbReference type="Proteomes" id="UP001321473"/>
    </source>
</evidence>
<accession>A0AAQ4E879</accession>
<sequence>MLVTIKRIGKCSILMNTFIRCENSCIGSNSLFKDCHLEASEVVIANNCYINGLTVNVKDEALVIPANSCVLQKESCLENFNTAPVVIAFGMDDHLGVEEMQPAFFSGCVGTPESEGPVSQVLEHLFSCWT</sequence>
<protein>
    <submittedName>
        <fullName evidence="1">Uncharacterized protein</fullName>
    </submittedName>
</protein>
<comment type="caution">
    <text evidence="1">The sequence shown here is derived from an EMBL/GenBank/DDBJ whole genome shotgun (WGS) entry which is preliminary data.</text>
</comment>
<dbReference type="Proteomes" id="UP001321473">
    <property type="component" value="Unassembled WGS sequence"/>
</dbReference>
<keyword evidence="2" id="KW-1185">Reference proteome</keyword>
<proteinExistence type="predicted"/>